<evidence type="ECO:0000313" key="2">
    <source>
        <dbReference type="Proteomes" id="UP000027982"/>
    </source>
</evidence>
<dbReference type="Proteomes" id="UP000027982">
    <property type="component" value="Chromosome"/>
</dbReference>
<gene>
    <name evidence="1" type="ORF">OP10G_3143</name>
</gene>
<dbReference type="HOGENOM" id="CLU_1145855_0_0_0"/>
<organism evidence="1 2">
    <name type="scientific">Fimbriimonas ginsengisoli Gsoil 348</name>
    <dbReference type="NCBI Taxonomy" id="661478"/>
    <lineage>
        <taxon>Bacteria</taxon>
        <taxon>Bacillati</taxon>
        <taxon>Armatimonadota</taxon>
        <taxon>Fimbriimonadia</taxon>
        <taxon>Fimbriimonadales</taxon>
        <taxon>Fimbriimonadaceae</taxon>
        <taxon>Fimbriimonas</taxon>
    </lineage>
</organism>
<name>A0A068NSV7_FIMGI</name>
<dbReference type="AlphaFoldDB" id="A0A068NSV7"/>
<keyword evidence="2" id="KW-1185">Reference proteome</keyword>
<accession>A0A068NSV7</accession>
<evidence type="ECO:0000313" key="1">
    <source>
        <dbReference type="EMBL" id="AIE86511.1"/>
    </source>
</evidence>
<reference evidence="1 2" key="1">
    <citation type="journal article" date="2014" name="PLoS ONE">
        <title>The first complete genome sequence of the class fimbriimonadia in the phylum armatimonadetes.</title>
        <authorList>
            <person name="Hu Z.Y."/>
            <person name="Wang Y.Z."/>
            <person name="Im W.T."/>
            <person name="Wang S.Y."/>
            <person name="Zhao G.P."/>
            <person name="Zheng H.J."/>
            <person name="Quan Z.X."/>
        </authorList>
    </citation>
    <scope>NUCLEOTIDE SEQUENCE [LARGE SCALE GENOMIC DNA]</scope>
    <source>
        <strain evidence="1">Gsoil 348</strain>
    </source>
</reference>
<protein>
    <submittedName>
        <fullName evidence="1">Uncharacterized protein</fullName>
    </submittedName>
</protein>
<dbReference type="EMBL" id="CP007139">
    <property type="protein sequence ID" value="AIE86511.1"/>
    <property type="molecule type" value="Genomic_DNA"/>
</dbReference>
<proteinExistence type="predicted"/>
<sequence>MFAIGLVAPLLGCGGSRESGGDLPGLADPFTVYSAQLPDGAQMDLVLAETSGGEWSGSFNEASDDNAAEDVSGLFSGTRAGNSVTADILTDGGVKISLSGSYQSDGTIRLTRSDLPGSTLVFHTVKANSAAATRSSVQFSIKFPNSSPSTIAVDSTPTRTDTHFTYYLGVVDQTTGKVSISIRNVQPLAMIYMAQPNYTSLQSEQPVTSLNELVTKSATSTKGLGQFYKIQFQTGGVTTGPP</sequence>
<dbReference type="KEGG" id="fgi:OP10G_3143"/>